<evidence type="ECO:0000313" key="5">
    <source>
        <dbReference type="Proteomes" id="UP000053029"/>
    </source>
</evidence>
<gene>
    <name evidence="4" type="ORF">Z517_04123</name>
</gene>
<proteinExistence type="inferred from homology"/>
<dbReference type="Pfam" id="PF00106">
    <property type="entry name" value="adh_short"/>
    <property type="match status" value="1"/>
</dbReference>
<dbReference type="PRINTS" id="PR00081">
    <property type="entry name" value="GDHRDH"/>
</dbReference>
<dbReference type="SUPFAM" id="SSF51735">
    <property type="entry name" value="NAD(P)-binding Rossmann-fold domains"/>
    <property type="match status" value="1"/>
</dbReference>
<name>A0A0D2GRB4_9EURO</name>
<comment type="similarity">
    <text evidence="1">Belongs to the short-chain dehydrogenases/reductases (SDR) family.</text>
</comment>
<accession>A0A0D2GRB4</accession>
<dbReference type="PROSITE" id="PS00061">
    <property type="entry name" value="ADH_SHORT"/>
    <property type="match status" value="1"/>
</dbReference>
<evidence type="ECO:0000256" key="1">
    <source>
        <dbReference type="ARBA" id="ARBA00006484"/>
    </source>
</evidence>
<dbReference type="HOGENOM" id="CLU_010194_13_0_1"/>
<dbReference type="VEuPathDB" id="FungiDB:Z517_04123"/>
<dbReference type="Gene3D" id="3.40.50.720">
    <property type="entry name" value="NAD(P)-binding Rossmann-like Domain"/>
    <property type="match status" value="1"/>
</dbReference>
<organism evidence="4 5">
    <name type="scientific">Fonsecaea pedrosoi CBS 271.37</name>
    <dbReference type="NCBI Taxonomy" id="1442368"/>
    <lineage>
        <taxon>Eukaryota</taxon>
        <taxon>Fungi</taxon>
        <taxon>Dikarya</taxon>
        <taxon>Ascomycota</taxon>
        <taxon>Pezizomycotina</taxon>
        <taxon>Eurotiomycetes</taxon>
        <taxon>Chaetothyriomycetidae</taxon>
        <taxon>Chaetothyriales</taxon>
        <taxon>Herpotrichiellaceae</taxon>
        <taxon>Fonsecaea</taxon>
    </lineage>
</organism>
<dbReference type="GO" id="GO:0005737">
    <property type="term" value="C:cytoplasm"/>
    <property type="evidence" value="ECO:0007669"/>
    <property type="project" value="TreeGrafter"/>
</dbReference>
<evidence type="ECO:0000256" key="2">
    <source>
        <dbReference type="ARBA" id="ARBA00022857"/>
    </source>
</evidence>
<dbReference type="RefSeq" id="XP_013284908.1">
    <property type="nucleotide sequence ID" value="XM_013429454.1"/>
</dbReference>
<protein>
    <submittedName>
        <fullName evidence="4">Uncharacterized protein</fullName>
    </submittedName>
</protein>
<evidence type="ECO:0000256" key="3">
    <source>
        <dbReference type="ARBA" id="ARBA00023002"/>
    </source>
</evidence>
<dbReference type="Proteomes" id="UP000053029">
    <property type="component" value="Unassembled WGS sequence"/>
</dbReference>
<dbReference type="InterPro" id="IPR002347">
    <property type="entry name" value="SDR_fam"/>
</dbReference>
<dbReference type="GO" id="GO:0016491">
    <property type="term" value="F:oxidoreductase activity"/>
    <property type="evidence" value="ECO:0007669"/>
    <property type="project" value="UniProtKB-KW"/>
</dbReference>
<dbReference type="PANTHER" id="PTHR44229:SF4">
    <property type="entry name" value="15-HYDROXYPROSTAGLANDIN DEHYDROGENASE [NAD(+)]"/>
    <property type="match status" value="1"/>
</dbReference>
<dbReference type="InterPro" id="IPR020904">
    <property type="entry name" value="Sc_DH/Rdtase_CS"/>
</dbReference>
<reference evidence="4 5" key="1">
    <citation type="submission" date="2015-01" db="EMBL/GenBank/DDBJ databases">
        <title>The Genome Sequence of Fonsecaea pedrosoi CBS 271.37.</title>
        <authorList>
            <consortium name="The Broad Institute Genomics Platform"/>
            <person name="Cuomo C."/>
            <person name="de Hoog S."/>
            <person name="Gorbushina A."/>
            <person name="Stielow B."/>
            <person name="Teixiera M."/>
            <person name="Abouelleil A."/>
            <person name="Chapman S.B."/>
            <person name="Priest M."/>
            <person name="Young S.K."/>
            <person name="Wortman J."/>
            <person name="Nusbaum C."/>
            <person name="Birren B."/>
        </authorList>
    </citation>
    <scope>NUCLEOTIDE SEQUENCE [LARGE SCALE GENOMIC DNA]</scope>
    <source>
        <strain evidence="4 5">CBS 271.37</strain>
    </source>
</reference>
<keyword evidence="5" id="KW-1185">Reference proteome</keyword>
<dbReference type="GeneID" id="25303613"/>
<dbReference type="AlphaFoldDB" id="A0A0D2GRB4"/>
<keyword evidence="2" id="KW-0521">NADP</keyword>
<sequence length="290" mass="30899">MPGRVAIVTGGASGIGLAVVEYLVDADWSVTVVDLNTTTGAQIAERFGDRVLFVRGNVAVYNDQVNAFALTEERWGQVDFGIRPKGIVDRLDFCRPAKDFDRGAPQEPDSLVIDIDLKGVIWSSYLALHFFRKNPPKGGKLVMTSSSAGLYSAPDVSLYSAAKYGVVGLARSLGQRLKDDGEPITVNAICPGAVPTAIFSKELADALPSEVITPTSTIVEAIKYILQDATVTGQAIECSGREFSARPVLPYLNEAAEFTSGGKYKELISPGDGLMEYSIRKAAGTNGSVS</sequence>
<keyword evidence="3" id="KW-0560">Oxidoreductase</keyword>
<evidence type="ECO:0000313" key="4">
    <source>
        <dbReference type="EMBL" id="KIW81100.1"/>
    </source>
</evidence>
<dbReference type="STRING" id="1442368.A0A0D2GRB4"/>
<dbReference type="PANTHER" id="PTHR44229">
    <property type="entry name" value="15-HYDROXYPROSTAGLANDIN DEHYDROGENASE [NAD(+)]"/>
    <property type="match status" value="1"/>
</dbReference>
<dbReference type="OrthoDB" id="5371740at2759"/>
<dbReference type="InterPro" id="IPR036291">
    <property type="entry name" value="NAD(P)-bd_dom_sf"/>
</dbReference>
<dbReference type="EMBL" id="KN846971">
    <property type="protein sequence ID" value="KIW81100.1"/>
    <property type="molecule type" value="Genomic_DNA"/>
</dbReference>